<evidence type="ECO:0000256" key="3">
    <source>
        <dbReference type="PROSITE-ProRule" id="PRU00023"/>
    </source>
</evidence>
<dbReference type="InterPro" id="IPR036770">
    <property type="entry name" value="Ankyrin_rpt-contain_sf"/>
</dbReference>
<feature type="repeat" description="ANK" evidence="3">
    <location>
        <begin position="152"/>
        <end position="184"/>
    </location>
</feature>
<dbReference type="Pfam" id="PF12796">
    <property type="entry name" value="Ank_2"/>
    <property type="match status" value="2"/>
</dbReference>
<dbReference type="Proteomes" id="UP000010798">
    <property type="component" value="Chromosome"/>
</dbReference>
<dbReference type="KEGG" id="saci:Sinac_6627"/>
<dbReference type="InterPro" id="IPR002110">
    <property type="entry name" value="Ankyrin_rpt"/>
</dbReference>
<dbReference type="Gene3D" id="1.25.40.20">
    <property type="entry name" value="Ankyrin repeat-containing domain"/>
    <property type="match status" value="3"/>
</dbReference>
<reference evidence="4 5" key="1">
    <citation type="submission" date="2012-02" db="EMBL/GenBank/DDBJ databases">
        <title>Complete sequence of chromosome of Singulisphaera acidiphila DSM 18658.</title>
        <authorList>
            <consortium name="US DOE Joint Genome Institute (JGI-PGF)"/>
            <person name="Lucas S."/>
            <person name="Copeland A."/>
            <person name="Lapidus A."/>
            <person name="Glavina del Rio T."/>
            <person name="Dalin E."/>
            <person name="Tice H."/>
            <person name="Bruce D."/>
            <person name="Goodwin L."/>
            <person name="Pitluck S."/>
            <person name="Peters L."/>
            <person name="Ovchinnikova G."/>
            <person name="Chertkov O."/>
            <person name="Kyrpides N."/>
            <person name="Mavromatis K."/>
            <person name="Ivanova N."/>
            <person name="Brettin T."/>
            <person name="Detter J.C."/>
            <person name="Han C."/>
            <person name="Larimer F."/>
            <person name="Land M."/>
            <person name="Hauser L."/>
            <person name="Markowitz V."/>
            <person name="Cheng J.-F."/>
            <person name="Hugenholtz P."/>
            <person name="Woyke T."/>
            <person name="Wu D."/>
            <person name="Tindall B."/>
            <person name="Pomrenke H."/>
            <person name="Brambilla E."/>
            <person name="Klenk H.-P."/>
            <person name="Eisen J.A."/>
        </authorList>
    </citation>
    <scope>NUCLEOTIDE SEQUENCE [LARGE SCALE GENOMIC DNA]</scope>
    <source>
        <strain evidence="5">ATCC BAA-1392 / DSM 18658 / VKM B-2454 / MOB10</strain>
    </source>
</reference>
<dbReference type="eggNOG" id="COG0666">
    <property type="taxonomic scope" value="Bacteria"/>
</dbReference>
<sequence>MRRPDALKRSEPLHWSTGIGTEVWELYCAAIAGDLEAITRLVTKDPTLVRSHFAYRTPLYFAVRENQVAAAEYLLDHGADPIGLAVNDSLVEICRDRGYTQMETMLEAKLTSLHHASPQGEVVAQTIRTRDLPAVRALLDASPKLLNIGDERSNQPIHWSVMTRQLDLIDELLTRGADINAARQDGARPIQLTNGDYHYRGWRDVPKDVSTTPAEVLEHLRSRGAYVDINTAASIGDLDRVRELLDSDPTLVNRVSEYVTYYIGSGAPLKNAAARGHLEIVKLLLDRGADPNLPEEGIAPNGHALYSAVYNGHYEVAKLLLEHGAYPSPPVESSADALSIAIRNADSKMVELLCSFGSTRSVELLGYYGDVQTAAAVFAANPALANDRTALENAAGQGHEPFVRLILRYQPDLATHIAVGVQSNGPQEPTKSRELTELLFAHGMDPSRPDWLGITPLHEFARKGDIENAKTFIDHGADLHARDEDICSTPLGWAAKFGKGPMVELLLERGAKPNLPDDPPWATPLAWATRRGHNQVAELLRQHGAV</sequence>
<proteinExistence type="predicted"/>
<feature type="repeat" description="ANK" evidence="3">
    <location>
        <begin position="264"/>
        <end position="296"/>
    </location>
</feature>
<protein>
    <submittedName>
        <fullName evidence="4">Ankyrin repeat-containing protein</fullName>
    </submittedName>
</protein>
<dbReference type="PROSITE" id="PS50088">
    <property type="entry name" value="ANK_REPEAT"/>
    <property type="match status" value="5"/>
</dbReference>
<dbReference type="EMBL" id="CP003364">
    <property type="protein sequence ID" value="AGA30702.1"/>
    <property type="molecule type" value="Genomic_DNA"/>
</dbReference>
<feature type="repeat" description="ANK" evidence="3">
    <location>
        <begin position="54"/>
        <end position="80"/>
    </location>
</feature>
<feature type="repeat" description="ANK" evidence="3">
    <location>
        <begin position="452"/>
        <end position="484"/>
    </location>
</feature>
<gene>
    <name evidence="4" type="ordered locus">Sinac_6627</name>
</gene>
<evidence type="ECO:0000313" key="5">
    <source>
        <dbReference type="Proteomes" id="UP000010798"/>
    </source>
</evidence>
<dbReference type="PANTHER" id="PTHR24198:SF165">
    <property type="entry name" value="ANKYRIN REPEAT-CONTAINING PROTEIN-RELATED"/>
    <property type="match status" value="1"/>
</dbReference>
<dbReference type="Pfam" id="PF00023">
    <property type="entry name" value="Ank"/>
    <property type="match status" value="1"/>
</dbReference>
<keyword evidence="1" id="KW-0677">Repeat</keyword>
<evidence type="ECO:0000313" key="4">
    <source>
        <dbReference type="EMBL" id="AGA30702.1"/>
    </source>
</evidence>
<organism evidence="4 5">
    <name type="scientific">Singulisphaera acidiphila (strain ATCC BAA-1392 / DSM 18658 / VKM B-2454 / MOB10)</name>
    <dbReference type="NCBI Taxonomy" id="886293"/>
    <lineage>
        <taxon>Bacteria</taxon>
        <taxon>Pseudomonadati</taxon>
        <taxon>Planctomycetota</taxon>
        <taxon>Planctomycetia</taxon>
        <taxon>Isosphaerales</taxon>
        <taxon>Isosphaeraceae</taxon>
        <taxon>Singulisphaera</taxon>
    </lineage>
</organism>
<keyword evidence="2 3" id="KW-0040">ANK repeat</keyword>
<dbReference type="AlphaFoldDB" id="L0DN74"/>
<feature type="repeat" description="ANK" evidence="3">
    <location>
        <begin position="489"/>
        <end position="518"/>
    </location>
</feature>
<dbReference type="RefSeq" id="WP_015249784.1">
    <property type="nucleotide sequence ID" value="NC_019892.1"/>
</dbReference>
<name>L0DN74_SINAD</name>
<dbReference type="SUPFAM" id="SSF48403">
    <property type="entry name" value="Ankyrin repeat"/>
    <property type="match status" value="3"/>
</dbReference>
<evidence type="ECO:0000256" key="2">
    <source>
        <dbReference type="ARBA" id="ARBA00023043"/>
    </source>
</evidence>
<dbReference type="STRING" id="886293.Sinac_6627"/>
<evidence type="ECO:0000256" key="1">
    <source>
        <dbReference type="ARBA" id="ARBA00022737"/>
    </source>
</evidence>
<dbReference type="HOGENOM" id="CLU_413748_0_0_0"/>
<dbReference type="OrthoDB" id="6692170at2"/>
<accession>L0DN74</accession>
<dbReference type="PROSITE" id="PS50297">
    <property type="entry name" value="ANK_REP_REGION"/>
    <property type="match status" value="5"/>
</dbReference>
<dbReference type="SMART" id="SM00248">
    <property type="entry name" value="ANK"/>
    <property type="match status" value="9"/>
</dbReference>
<keyword evidence="5" id="KW-1185">Reference proteome</keyword>
<dbReference type="PANTHER" id="PTHR24198">
    <property type="entry name" value="ANKYRIN REPEAT AND PROTEIN KINASE DOMAIN-CONTAINING PROTEIN"/>
    <property type="match status" value="1"/>
</dbReference>